<organism evidence="1">
    <name type="scientific">Burkholderia pseudomallei 1710a</name>
    <dbReference type="NCBI Taxonomy" id="320371"/>
    <lineage>
        <taxon>Bacteria</taxon>
        <taxon>Pseudomonadati</taxon>
        <taxon>Pseudomonadota</taxon>
        <taxon>Betaproteobacteria</taxon>
        <taxon>Burkholderiales</taxon>
        <taxon>Burkholderiaceae</taxon>
        <taxon>Burkholderia</taxon>
        <taxon>pseudomallei group</taxon>
    </lineage>
</organism>
<gene>
    <name evidence="1" type="ORF">BURPS1710A_A2575</name>
</gene>
<protein>
    <submittedName>
        <fullName evidence="1">Uncharacterized protein</fullName>
    </submittedName>
</protein>
<dbReference type="AlphaFoldDB" id="A0A0E1W0M8"/>
<name>A0A0E1W0M8_BURPE</name>
<accession>A0A0E1W0M8</accession>
<proteinExistence type="predicted"/>
<dbReference type="HOGENOM" id="CLU_2631361_0_0_4"/>
<reference evidence="1" key="1">
    <citation type="submission" date="2009-05" db="EMBL/GenBank/DDBJ databases">
        <authorList>
            <person name="Harkins D.M."/>
            <person name="DeShazer D."/>
            <person name="Woods D.E."/>
            <person name="Brinkac L.M."/>
            <person name="Brown K.A."/>
            <person name="Hung G.C."/>
            <person name="Tuanyok A."/>
            <person name="Zhang B."/>
            <person name="Nierman W.C."/>
        </authorList>
    </citation>
    <scope>NUCLEOTIDE SEQUENCE [LARGE SCALE GENOMIC DNA]</scope>
    <source>
        <strain evidence="1">1710a</strain>
    </source>
</reference>
<sequence length="77" mass="8058">MDASRFDHAGALLNMAIIPVNDRSARFATSVIGQIFVVTAGAARSLSCVRRAVNVHATKAPPPGIGGRRAPRFDEGA</sequence>
<dbReference type="EMBL" id="CM000833">
    <property type="protein sequence ID" value="EET05969.1"/>
    <property type="molecule type" value="Genomic_DNA"/>
</dbReference>
<dbReference type="RefSeq" id="WP_004188785.1">
    <property type="nucleotide sequence ID" value="NZ_CM000833.1"/>
</dbReference>
<dbReference type="Proteomes" id="UP000001812">
    <property type="component" value="Chromosome II"/>
</dbReference>
<evidence type="ECO:0000313" key="1">
    <source>
        <dbReference type="EMBL" id="EET05969.1"/>
    </source>
</evidence>
<dbReference type="GeneID" id="93062140"/>